<dbReference type="AlphaFoldDB" id="A0A0A9Y6J8"/>
<evidence type="ECO:0000313" key="6">
    <source>
        <dbReference type="EMBL" id="JAG33195.1"/>
    </source>
</evidence>
<dbReference type="EMBL" id="GBHO01031996">
    <property type="protein sequence ID" value="JAG11608.1"/>
    <property type="molecule type" value="Transcribed_RNA"/>
</dbReference>
<reference evidence="7" key="3">
    <citation type="submission" date="2014-09" db="EMBL/GenBank/DDBJ databases">
        <authorList>
            <person name="Magalhaes I.L.F."/>
            <person name="Oliveira U."/>
            <person name="Santos F.R."/>
            <person name="Vidigal T.H.D.A."/>
            <person name="Brescovit A.D."/>
            <person name="Santos A.J."/>
        </authorList>
    </citation>
    <scope>NUCLEOTIDE SEQUENCE</scope>
</reference>
<dbReference type="EMBL" id="GBHO01016891">
    <property type="protein sequence ID" value="JAG26713.1"/>
    <property type="molecule type" value="Transcribed_RNA"/>
</dbReference>
<gene>
    <name evidence="2" type="primary">dtpT_3</name>
    <name evidence="4" type="synonym">dtpT_0</name>
    <name evidence="6" type="synonym">dtpT_1</name>
    <name evidence="5" type="synonym">dtpT_2</name>
    <name evidence="1" type="synonym">dtpT_4</name>
    <name evidence="3" type="synonym">dtpT_5</name>
    <name evidence="6" type="ORF">CM83_60305</name>
    <name evidence="2" type="ORF">CM83_60306</name>
    <name evidence="5" type="ORF">CM83_60307</name>
    <name evidence="3" type="ORF">CM83_60308</name>
    <name evidence="1" type="ORF">CM83_60309</name>
    <name evidence="4" type="ORF">CM83_60310</name>
</gene>
<dbReference type="EMBL" id="GBHO01010409">
    <property type="protein sequence ID" value="JAG33195.1"/>
    <property type="molecule type" value="Transcribed_RNA"/>
</dbReference>
<accession>A0A0A9Y6J8</accession>
<organism evidence="2">
    <name type="scientific">Lygus hesperus</name>
    <name type="common">Western plant bug</name>
    <dbReference type="NCBI Taxonomy" id="30085"/>
    <lineage>
        <taxon>Eukaryota</taxon>
        <taxon>Metazoa</taxon>
        <taxon>Ecdysozoa</taxon>
        <taxon>Arthropoda</taxon>
        <taxon>Hexapoda</taxon>
        <taxon>Insecta</taxon>
        <taxon>Pterygota</taxon>
        <taxon>Neoptera</taxon>
        <taxon>Paraneoptera</taxon>
        <taxon>Hemiptera</taxon>
        <taxon>Heteroptera</taxon>
        <taxon>Panheteroptera</taxon>
        <taxon>Cimicomorpha</taxon>
        <taxon>Miridae</taxon>
        <taxon>Mirini</taxon>
        <taxon>Lygus</taxon>
    </lineage>
</organism>
<evidence type="ECO:0000313" key="2">
    <source>
        <dbReference type="EMBL" id="JAG26713.1"/>
    </source>
</evidence>
<evidence type="ECO:0000313" key="5">
    <source>
        <dbReference type="EMBL" id="JAG33187.1"/>
    </source>
</evidence>
<proteinExistence type="predicted"/>
<sequence length="99" mass="11131">MFISSNFIALEPEGRHGLDGQDFCPSTSKLADGFKIPFFGCRLRFSFGSREFPLCLFLSITSNIISTVENVTPHDPETHGKLVHFYRAANNHFVVYCGK</sequence>
<dbReference type="EMBL" id="GBHO01010483">
    <property type="protein sequence ID" value="JAG33121.1"/>
    <property type="molecule type" value="Transcribed_RNA"/>
</dbReference>
<evidence type="ECO:0000313" key="1">
    <source>
        <dbReference type="EMBL" id="JAG11608.1"/>
    </source>
</evidence>
<name>A0A0A9Y6J8_LYGHE</name>
<evidence type="ECO:0000313" key="4">
    <source>
        <dbReference type="EMBL" id="JAG33121.1"/>
    </source>
</evidence>
<dbReference type="EMBL" id="GBHO01010417">
    <property type="protein sequence ID" value="JAG33187.1"/>
    <property type="molecule type" value="Transcribed_RNA"/>
</dbReference>
<reference evidence="2" key="2">
    <citation type="submission" date="2014-07" db="EMBL/GenBank/DDBJ databases">
        <authorList>
            <person name="Hull J."/>
        </authorList>
    </citation>
    <scope>NUCLEOTIDE SEQUENCE</scope>
</reference>
<protein>
    <submittedName>
        <fullName evidence="2">Di-/tripeptide transporter</fullName>
    </submittedName>
</protein>
<reference evidence="2" key="1">
    <citation type="journal article" date="2014" name="PLoS ONE">
        <title>Transcriptome-Based Identification of ABC Transporters in the Western Tarnished Plant Bug Lygus hesperus.</title>
        <authorList>
            <person name="Hull J.J."/>
            <person name="Chaney K."/>
            <person name="Geib S.M."/>
            <person name="Fabrick J.A."/>
            <person name="Brent C.S."/>
            <person name="Walsh D."/>
            <person name="Lavine L.C."/>
        </authorList>
    </citation>
    <scope>NUCLEOTIDE SEQUENCE</scope>
</reference>
<evidence type="ECO:0000313" key="7">
    <source>
        <dbReference type="EMBL" id="JAG53229.1"/>
    </source>
</evidence>
<evidence type="ECO:0000313" key="3">
    <source>
        <dbReference type="EMBL" id="JAG26718.1"/>
    </source>
</evidence>
<dbReference type="EMBL" id="GBHO01016886">
    <property type="protein sequence ID" value="JAG26718.1"/>
    <property type="molecule type" value="Transcribed_RNA"/>
</dbReference>
<dbReference type="EMBL" id="GBRD01012595">
    <property type="protein sequence ID" value="JAG53229.1"/>
    <property type="molecule type" value="Transcribed_RNA"/>
</dbReference>